<accession>A0ABN3RPG5</accession>
<organism evidence="1 2">
    <name type="scientific">Streptomyces vastus</name>
    <dbReference type="NCBI Taxonomy" id="285451"/>
    <lineage>
        <taxon>Bacteria</taxon>
        <taxon>Bacillati</taxon>
        <taxon>Actinomycetota</taxon>
        <taxon>Actinomycetes</taxon>
        <taxon>Kitasatosporales</taxon>
        <taxon>Streptomycetaceae</taxon>
        <taxon>Streptomyces</taxon>
    </lineage>
</organism>
<proteinExistence type="predicted"/>
<reference evidence="1 2" key="1">
    <citation type="journal article" date="2019" name="Int. J. Syst. Evol. Microbiol.">
        <title>The Global Catalogue of Microorganisms (GCM) 10K type strain sequencing project: providing services to taxonomists for standard genome sequencing and annotation.</title>
        <authorList>
            <consortium name="The Broad Institute Genomics Platform"/>
            <consortium name="The Broad Institute Genome Sequencing Center for Infectious Disease"/>
            <person name="Wu L."/>
            <person name="Ma J."/>
        </authorList>
    </citation>
    <scope>NUCLEOTIDE SEQUENCE [LARGE SCALE GENOMIC DNA]</scope>
    <source>
        <strain evidence="1 2">JCM 4524</strain>
    </source>
</reference>
<gene>
    <name evidence="1" type="ORF">GCM10010307_72450</name>
</gene>
<keyword evidence="2" id="KW-1185">Reference proteome</keyword>
<protein>
    <submittedName>
        <fullName evidence="1">Uncharacterized protein</fullName>
    </submittedName>
</protein>
<dbReference type="EMBL" id="BAAASJ010000115">
    <property type="protein sequence ID" value="GAA2657609.1"/>
    <property type="molecule type" value="Genomic_DNA"/>
</dbReference>
<evidence type="ECO:0000313" key="2">
    <source>
        <dbReference type="Proteomes" id="UP001500151"/>
    </source>
</evidence>
<name>A0ABN3RPG5_9ACTN</name>
<sequence length="123" mass="13892">MAACQENWEASKFKMHLWYNSGQNGSHRNIGYSVYDFNALRPGDGGAHPLKFCRFGASAPWPGSGQNIKNNAASGENTHSKYMARVYYYSGYKKPYQTMGAYQHISRFTTVYNENASFAWIAP</sequence>
<comment type="caution">
    <text evidence="1">The sequence shown here is derived from an EMBL/GenBank/DDBJ whole genome shotgun (WGS) entry which is preliminary data.</text>
</comment>
<evidence type="ECO:0000313" key="1">
    <source>
        <dbReference type="EMBL" id="GAA2657609.1"/>
    </source>
</evidence>
<dbReference type="Proteomes" id="UP001500151">
    <property type="component" value="Unassembled WGS sequence"/>
</dbReference>